<dbReference type="EMBL" id="BBWV01000002">
    <property type="protein sequence ID" value="GAO43095.1"/>
    <property type="molecule type" value="Genomic_DNA"/>
</dbReference>
<dbReference type="Gene3D" id="3.40.225.10">
    <property type="entry name" value="Class II aldolase/adducin N-terminal domain"/>
    <property type="match status" value="2"/>
</dbReference>
<feature type="domain" description="Class II aldolase/adducin N-terminal" evidence="3">
    <location>
        <begin position="15"/>
        <end position="191"/>
    </location>
</feature>
<dbReference type="RefSeq" id="WP_046369027.1">
    <property type="nucleotide sequence ID" value="NZ_BBWV01000002.1"/>
</dbReference>
<name>A0A0E9N167_9BACT</name>
<gene>
    <name evidence="4" type="ORF">FPE01S_02_01990</name>
</gene>
<dbReference type="SUPFAM" id="SSF53639">
    <property type="entry name" value="AraD/HMP-PK domain-like"/>
    <property type="match status" value="2"/>
</dbReference>
<comment type="caution">
    <text evidence="4">The sequence shown here is derived from an EMBL/GenBank/DDBJ whole genome shotgun (WGS) entry which is preliminary data.</text>
</comment>
<dbReference type="InterPro" id="IPR036409">
    <property type="entry name" value="Aldolase_II/adducin_N_sf"/>
</dbReference>
<evidence type="ECO:0000256" key="1">
    <source>
        <dbReference type="ARBA" id="ARBA00022723"/>
    </source>
</evidence>
<evidence type="ECO:0000256" key="2">
    <source>
        <dbReference type="ARBA" id="ARBA00023239"/>
    </source>
</evidence>
<evidence type="ECO:0000259" key="3">
    <source>
        <dbReference type="SMART" id="SM01007"/>
    </source>
</evidence>
<dbReference type="AlphaFoldDB" id="A0A0E9N167"/>
<dbReference type="Pfam" id="PF00596">
    <property type="entry name" value="Aldolase_II"/>
    <property type="match status" value="2"/>
</dbReference>
<accession>A0A0E9N167</accession>
<dbReference type="GO" id="GO:0019323">
    <property type="term" value="P:pentose catabolic process"/>
    <property type="evidence" value="ECO:0007669"/>
    <property type="project" value="TreeGrafter"/>
</dbReference>
<dbReference type="InterPro" id="IPR001303">
    <property type="entry name" value="Aldolase_II/adducin_N"/>
</dbReference>
<keyword evidence="2" id="KW-0456">Lyase</keyword>
<dbReference type="GO" id="GO:0046872">
    <property type="term" value="F:metal ion binding"/>
    <property type="evidence" value="ECO:0007669"/>
    <property type="project" value="UniProtKB-KW"/>
</dbReference>
<dbReference type="GO" id="GO:0016832">
    <property type="term" value="F:aldehyde-lyase activity"/>
    <property type="evidence" value="ECO:0007669"/>
    <property type="project" value="TreeGrafter"/>
</dbReference>
<keyword evidence="1" id="KW-0479">Metal-binding</keyword>
<proteinExistence type="predicted"/>
<sequence>MGITLLDTNLMHPAEQITIIMQRIYDRVMTTTSGGNISVIDDAGNIWITPTGVDKGLLKESDIVCIKKDGTVEGVNQPSSEFPFHQAIYEVRPDIRAIVHAHPPALVAFSIVHQVPDMSVFPQSWKLCGEIGYAPYALPGTAALGKEVAEAFSKGHDAIIMENHGTVVGGTDLNACYQRFEMLEMTARTIIYSNMIGATPDYLDKDMLANYGIAQGKPVIQEGRALSGEERSRRSEVCRIVARAGKQGLILSGFGTVSVRLKDGLLITPGNKPRTDLQPHDLVRVTNGKQEPGKVPCASILLHQCIYDRHPEINAIILTQPAYLMAYAISDAPFNVRSIPETWIYLQDLRKLPFGLQEEGAPEAIAEAFSPDQPVMLIRNEAVLVAGTKLLQTFDYLEVSEFSAKSLVLSTSIGDMVPISKERVDELGKVMSKWKNYEWKM</sequence>
<dbReference type="InterPro" id="IPR050197">
    <property type="entry name" value="Aldolase_class_II_sugar_metab"/>
</dbReference>
<dbReference type="PANTHER" id="PTHR22789:SF0">
    <property type="entry name" value="3-OXO-TETRONATE 4-PHOSPHATE DECARBOXYLASE-RELATED"/>
    <property type="match status" value="1"/>
</dbReference>
<dbReference type="OrthoDB" id="9784634at2"/>
<evidence type="ECO:0000313" key="5">
    <source>
        <dbReference type="Proteomes" id="UP000033121"/>
    </source>
</evidence>
<dbReference type="SMART" id="SM01007">
    <property type="entry name" value="Aldolase_II"/>
    <property type="match status" value="2"/>
</dbReference>
<dbReference type="PANTHER" id="PTHR22789">
    <property type="entry name" value="FUCULOSE PHOSPHATE ALDOLASE"/>
    <property type="match status" value="1"/>
</dbReference>
<organism evidence="4 5">
    <name type="scientific">Flavihumibacter petaseus NBRC 106054</name>
    <dbReference type="NCBI Taxonomy" id="1220578"/>
    <lineage>
        <taxon>Bacteria</taxon>
        <taxon>Pseudomonadati</taxon>
        <taxon>Bacteroidota</taxon>
        <taxon>Chitinophagia</taxon>
        <taxon>Chitinophagales</taxon>
        <taxon>Chitinophagaceae</taxon>
        <taxon>Flavihumibacter</taxon>
    </lineage>
</organism>
<feature type="domain" description="Class II aldolase/adducin N-terminal" evidence="3">
    <location>
        <begin position="235"/>
        <end position="408"/>
    </location>
</feature>
<protein>
    <submittedName>
        <fullName evidence="4">Putative aldolase</fullName>
    </submittedName>
</protein>
<dbReference type="Proteomes" id="UP000033121">
    <property type="component" value="Unassembled WGS sequence"/>
</dbReference>
<evidence type="ECO:0000313" key="4">
    <source>
        <dbReference type="EMBL" id="GAO43095.1"/>
    </source>
</evidence>
<reference evidence="4 5" key="1">
    <citation type="submission" date="2015-04" db="EMBL/GenBank/DDBJ databases">
        <title>Whole genome shotgun sequence of Flavihumibacter petaseus NBRC 106054.</title>
        <authorList>
            <person name="Miyazawa S."/>
            <person name="Hosoyama A."/>
            <person name="Hashimoto M."/>
            <person name="Noguchi M."/>
            <person name="Tsuchikane K."/>
            <person name="Ohji S."/>
            <person name="Yamazoe A."/>
            <person name="Ichikawa N."/>
            <person name="Kimura A."/>
            <person name="Fujita N."/>
        </authorList>
    </citation>
    <scope>NUCLEOTIDE SEQUENCE [LARGE SCALE GENOMIC DNA]</scope>
    <source>
        <strain evidence="4 5">NBRC 106054</strain>
    </source>
</reference>
<dbReference type="GO" id="GO:0005829">
    <property type="term" value="C:cytosol"/>
    <property type="evidence" value="ECO:0007669"/>
    <property type="project" value="TreeGrafter"/>
</dbReference>
<dbReference type="STRING" id="1220578.FPE01S_02_01990"/>
<keyword evidence="5" id="KW-1185">Reference proteome</keyword>